<dbReference type="AlphaFoldDB" id="A0A0F9F4B8"/>
<reference evidence="1" key="1">
    <citation type="journal article" date="2015" name="Nature">
        <title>Complex archaea that bridge the gap between prokaryotes and eukaryotes.</title>
        <authorList>
            <person name="Spang A."/>
            <person name="Saw J.H."/>
            <person name="Jorgensen S.L."/>
            <person name="Zaremba-Niedzwiedzka K."/>
            <person name="Martijn J."/>
            <person name="Lind A.E."/>
            <person name="van Eijk R."/>
            <person name="Schleper C."/>
            <person name="Guy L."/>
            <person name="Ettema T.J."/>
        </authorList>
    </citation>
    <scope>NUCLEOTIDE SEQUENCE</scope>
</reference>
<dbReference type="EMBL" id="LAZR01032011">
    <property type="protein sequence ID" value="KKL52095.1"/>
    <property type="molecule type" value="Genomic_DNA"/>
</dbReference>
<comment type="caution">
    <text evidence="1">The sequence shown here is derived from an EMBL/GenBank/DDBJ whole genome shotgun (WGS) entry which is preliminary data.</text>
</comment>
<name>A0A0F9F4B8_9ZZZZ</name>
<sequence length="41" mass="4393">MTKSVCAHGPWVKSQVDPDDVVCMLCGVKLSESAVITPVYV</sequence>
<evidence type="ECO:0000313" key="1">
    <source>
        <dbReference type="EMBL" id="KKL52095.1"/>
    </source>
</evidence>
<organism evidence="1">
    <name type="scientific">marine sediment metagenome</name>
    <dbReference type="NCBI Taxonomy" id="412755"/>
    <lineage>
        <taxon>unclassified sequences</taxon>
        <taxon>metagenomes</taxon>
        <taxon>ecological metagenomes</taxon>
    </lineage>
</organism>
<gene>
    <name evidence="1" type="ORF">LCGC14_2288880</name>
</gene>
<proteinExistence type="predicted"/>
<accession>A0A0F9F4B8</accession>
<protein>
    <submittedName>
        <fullName evidence="1">Uncharacterized protein</fullName>
    </submittedName>
</protein>
<feature type="non-terminal residue" evidence="1">
    <location>
        <position position="41"/>
    </location>
</feature>